<proteinExistence type="predicted"/>
<dbReference type="InterPro" id="IPR002528">
    <property type="entry name" value="MATE_fam"/>
</dbReference>
<feature type="transmembrane region" description="Helical" evidence="6">
    <location>
        <begin position="58"/>
        <end position="80"/>
    </location>
</feature>
<accession>A0A3E0UK03</accession>
<feature type="transmembrane region" description="Helical" evidence="6">
    <location>
        <begin position="346"/>
        <end position="363"/>
    </location>
</feature>
<evidence type="ECO:0000256" key="1">
    <source>
        <dbReference type="ARBA" id="ARBA00004651"/>
    </source>
</evidence>
<feature type="transmembrane region" description="Helical" evidence="6">
    <location>
        <begin position="21"/>
        <end position="46"/>
    </location>
</feature>
<evidence type="ECO:0008006" key="9">
    <source>
        <dbReference type="Google" id="ProtNLM"/>
    </source>
</evidence>
<evidence type="ECO:0000256" key="2">
    <source>
        <dbReference type="ARBA" id="ARBA00022475"/>
    </source>
</evidence>
<evidence type="ECO:0000313" key="7">
    <source>
        <dbReference type="EMBL" id="REL36565.1"/>
    </source>
</evidence>
<feature type="transmembrane region" description="Helical" evidence="6">
    <location>
        <begin position="122"/>
        <end position="142"/>
    </location>
</feature>
<dbReference type="GO" id="GO:0005886">
    <property type="term" value="C:plasma membrane"/>
    <property type="evidence" value="ECO:0007669"/>
    <property type="project" value="UniProtKB-SubCell"/>
</dbReference>
<evidence type="ECO:0000256" key="4">
    <source>
        <dbReference type="ARBA" id="ARBA00022989"/>
    </source>
</evidence>
<comment type="caution">
    <text evidence="7">The sequence shown here is derived from an EMBL/GenBank/DDBJ whole genome shotgun (WGS) entry which is preliminary data.</text>
</comment>
<gene>
    <name evidence="7" type="ORF">DXX92_15270</name>
</gene>
<dbReference type="Proteomes" id="UP000256999">
    <property type="component" value="Unassembled WGS sequence"/>
</dbReference>
<protein>
    <recommendedName>
        <fullName evidence="9">Lipopolysaccharide biosynthesis protein</fullName>
    </recommendedName>
</protein>
<evidence type="ECO:0000256" key="5">
    <source>
        <dbReference type="ARBA" id="ARBA00023136"/>
    </source>
</evidence>
<dbReference type="Pfam" id="PF01554">
    <property type="entry name" value="MatE"/>
    <property type="match status" value="1"/>
</dbReference>
<evidence type="ECO:0000256" key="3">
    <source>
        <dbReference type="ARBA" id="ARBA00022692"/>
    </source>
</evidence>
<keyword evidence="2" id="KW-1003">Cell membrane</keyword>
<comment type="subcellular location">
    <subcellularLocation>
        <location evidence="1">Cell membrane</location>
        <topology evidence="1">Multi-pass membrane protein</topology>
    </subcellularLocation>
</comment>
<evidence type="ECO:0000256" key="6">
    <source>
        <dbReference type="SAM" id="Phobius"/>
    </source>
</evidence>
<dbReference type="PANTHER" id="PTHR30250:SF11">
    <property type="entry name" value="O-ANTIGEN TRANSPORTER-RELATED"/>
    <property type="match status" value="1"/>
</dbReference>
<keyword evidence="3 6" id="KW-0812">Transmembrane</keyword>
<feature type="transmembrane region" description="Helical" evidence="6">
    <location>
        <begin position="162"/>
        <end position="181"/>
    </location>
</feature>
<dbReference type="InterPro" id="IPR050833">
    <property type="entry name" value="Poly_Biosynth_Transport"/>
</dbReference>
<sequence length="431" mass="48104">MLGLKDAKLSKKMMKISIKKYAAFNWALLDQAVVSGSNFLLAIILARLLGLELYGVYVITWLATQFFNGIFVSIIVSPMLSISPKLKAHNVANYYCGTLMLSFLVSCGISVFIALLSLSSLVTLWSGLSSTEIKLLAVLTFCNLMQEFFRRYFYARSRVRAAFFNSCLCFAIIAFYLTVQLKFDNKLSLIDVFYMMSLAYGGASIVGFLLCEHKTYGFNGVKFVWHRNWGSAKWMLASTILQFCSNNFFIVVAGNILGAYAVGVVKSAQNILGVTHVLFQALENYLPTRAGVILDKFGSNALSTFLKKVLILGSVATGIISMLIAMNANSLLMLLYGKEFTEYDWVLMWYACLYVLMFLAFPLRIGLRAIERVNAVFYAYGIAALFTLLTSYFLVSEFNIKGVLVGLSVTNVLMLLVLFISFYKGIRDGAR</sequence>
<organism evidence="7 8">
    <name type="scientific">Thalassotalea euphylliae</name>
    <dbReference type="NCBI Taxonomy" id="1655234"/>
    <lineage>
        <taxon>Bacteria</taxon>
        <taxon>Pseudomonadati</taxon>
        <taxon>Pseudomonadota</taxon>
        <taxon>Gammaproteobacteria</taxon>
        <taxon>Alteromonadales</taxon>
        <taxon>Colwelliaceae</taxon>
        <taxon>Thalassotalea</taxon>
    </lineage>
</organism>
<dbReference type="PANTHER" id="PTHR30250">
    <property type="entry name" value="PST FAMILY PREDICTED COLANIC ACID TRANSPORTER"/>
    <property type="match status" value="1"/>
</dbReference>
<evidence type="ECO:0000313" key="8">
    <source>
        <dbReference type="Proteomes" id="UP000256999"/>
    </source>
</evidence>
<name>A0A3E0UK03_9GAMM</name>
<reference evidence="7 8" key="1">
    <citation type="submission" date="2018-08" db="EMBL/GenBank/DDBJ databases">
        <title>Thalassotalea euphylliae genome.</title>
        <authorList>
            <person name="Summers S."/>
            <person name="Rice S.A."/>
            <person name="Freckelton M.L."/>
            <person name="Nedved B.T."/>
            <person name="Hadfield M.G."/>
        </authorList>
    </citation>
    <scope>NUCLEOTIDE SEQUENCE [LARGE SCALE GENOMIC DNA]</scope>
    <source>
        <strain evidence="7 8">H2</strain>
    </source>
</reference>
<feature type="transmembrane region" description="Helical" evidence="6">
    <location>
        <begin position="375"/>
        <end position="394"/>
    </location>
</feature>
<feature type="transmembrane region" description="Helical" evidence="6">
    <location>
        <begin position="309"/>
        <end position="326"/>
    </location>
</feature>
<feature type="transmembrane region" description="Helical" evidence="6">
    <location>
        <begin position="193"/>
        <end position="211"/>
    </location>
</feature>
<keyword evidence="4 6" id="KW-1133">Transmembrane helix</keyword>
<dbReference type="RefSeq" id="WP_116001231.1">
    <property type="nucleotide sequence ID" value="NZ_QUOV01000001.1"/>
</dbReference>
<dbReference type="OrthoDB" id="582032at2"/>
<feature type="transmembrane region" description="Helical" evidence="6">
    <location>
        <begin position="92"/>
        <end position="116"/>
    </location>
</feature>
<dbReference type="EMBL" id="QUOV01000001">
    <property type="protein sequence ID" value="REL36565.1"/>
    <property type="molecule type" value="Genomic_DNA"/>
</dbReference>
<feature type="transmembrane region" description="Helical" evidence="6">
    <location>
        <begin position="400"/>
        <end position="423"/>
    </location>
</feature>
<keyword evidence="5 6" id="KW-0472">Membrane</keyword>
<dbReference type="AlphaFoldDB" id="A0A3E0UK03"/>